<comment type="cofactor">
    <cofactor evidence="1">
        <name>Mg(2+)</name>
        <dbReference type="ChEBI" id="CHEBI:18420"/>
    </cofactor>
</comment>
<evidence type="ECO:0000256" key="10">
    <source>
        <dbReference type="ARBA" id="ARBA00048523"/>
    </source>
</evidence>
<evidence type="ECO:0000256" key="9">
    <source>
        <dbReference type="ARBA" id="ARBA00048138"/>
    </source>
</evidence>
<dbReference type="GO" id="GO:0006564">
    <property type="term" value="P:L-serine biosynthetic process"/>
    <property type="evidence" value="ECO:0007669"/>
    <property type="project" value="UniProtKB-KW"/>
</dbReference>
<comment type="pathway">
    <text evidence="2">Amino-acid biosynthesis; L-serine biosynthesis; L-serine from 3-phospho-D-glycerate: step 3/3.</text>
</comment>
<keyword evidence="5" id="KW-0479">Metal-binding</keyword>
<dbReference type="Gene3D" id="1.20.1440.320">
    <property type="match status" value="1"/>
</dbReference>
<reference evidence="11 12" key="1">
    <citation type="submission" date="2013-02" db="EMBL/GenBank/DDBJ databases">
        <title>The Genome Sequence of Acinetobacter sp. NIPH 758.</title>
        <authorList>
            <consortium name="The Broad Institute Genome Sequencing Platform"/>
            <consortium name="The Broad Institute Genome Sequencing Center for Infectious Disease"/>
            <person name="Cerqueira G."/>
            <person name="Feldgarden M."/>
            <person name="Courvalin P."/>
            <person name="Perichon B."/>
            <person name="Grillot-Courvalin C."/>
            <person name="Clermont D."/>
            <person name="Rocha E."/>
            <person name="Yoon E.-J."/>
            <person name="Nemec A."/>
            <person name="Walker B."/>
            <person name="Young S.K."/>
            <person name="Zeng Q."/>
            <person name="Gargeya S."/>
            <person name="Fitzgerald M."/>
            <person name="Haas B."/>
            <person name="Abouelleil A."/>
            <person name="Alvarado L."/>
            <person name="Arachchi H.M."/>
            <person name="Berlin A.M."/>
            <person name="Chapman S.B."/>
            <person name="Dewar J."/>
            <person name="Goldberg J."/>
            <person name="Griggs A."/>
            <person name="Gujja S."/>
            <person name="Hansen M."/>
            <person name="Howarth C."/>
            <person name="Imamovic A."/>
            <person name="Larimer J."/>
            <person name="McCowan C."/>
            <person name="Murphy C."/>
            <person name="Neiman D."/>
            <person name="Pearson M."/>
            <person name="Priest M."/>
            <person name="Roberts A."/>
            <person name="Saif S."/>
            <person name="Shea T."/>
            <person name="Sisk P."/>
            <person name="Sykes S."/>
            <person name="Wortman J."/>
            <person name="Nusbaum C."/>
            <person name="Birren B."/>
        </authorList>
    </citation>
    <scope>NUCLEOTIDE SEQUENCE [LARGE SCALE GENOMIC DNA]</scope>
    <source>
        <strain evidence="11 12">NIPH 758</strain>
    </source>
</reference>
<keyword evidence="4" id="KW-0028">Amino-acid biosynthesis</keyword>
<dbReference type="InterPro" id="IPR036412">
    <property type="entry name" value="HAD-like_sf"/>
</dbReference>
<accession>N8W5Z6</accession>
<sequence>MEDGFNMKKSTILSFKPLIQALLCTALISFTGCSLPAETTPTRTSLALPLLAKQNWDVFNREQINQLIQRYGKQSPHYDAQHPPYIVSDFDNTAIFLDIEEATLIYQLENLRFKVTPEQLQQIIGKDIKTSNFVPEYNNQQDQPVNIEKISADIIQSYRWLYLNYQGLGGQLPLEKVKQSRHYQNFITKMRYLYAAISDTFDHDVAYPWVTYLFTGFKETEVRQMVLETFLWQQKQPIGPVTWTSPKQLAGQAGVVSVTWENGLRPYKEMQNLFHVLQQNGIQVYVCSASFIDVVKEIASNPQVGFNIPEDHVYAMQLERDSYGKIRPKFRHGYFQTQGKGKTLTIQQSLVHHYGYGPLFIAGDSEGDQNMMQDFEDTQKVLIINRLRNTETDIGQFSRLAVQSYGQNNSKYLLQGRDANTGLFLSSNKSLKYGQSTPKLLADK</sequence>
<keyword evidence="7" id="KW-0460">Magnesium</keyword>
<dbReference type="GO" id="GO:0005737">
    <property type="term" value="C:cytoplasm"/>
    <property type="evidence" value="ECO:0007669"/>
    <property type="project" value="TreeGrafter"/>
</dbReference>
<dbReference type="InterPro" id="IPR050582">
    <property type="entry name" value="HAD-like_SerB"/>
</dbReference>
<dbReference type="PATRIC" id="fig|1217712.3.peg.2073"/>
<evidence type="ECO:0000256" key="2">
    <source>
        <dbReference type="ARBA" id="ARBA00005135"/>
    </source>
</evidence>
<comment type="catalytic activity">
    <reaction evidence="10">
        <text>O-phospho-D-serine + H2O = D-serine + phosphate</text>
        <dbReference type="Rhea" id="RHEA:24873"/>
        <dbReference type="ChEBI" id="CHEBI:15377"/>
        <dbReference type="ChEBI" id="CHEBI:35247"/>
        <dbReference type="ChEBI" id="CHEBI:43474"/>
        <dbReference type="ChEBI" id="CHEBI:58680"/>
        <dbReference type="EC" id="3.1.3.3"/>
    </reaction>
</comment>
<dbReference type="PANTHER" id="PTHR43344">
    <property type="entry name" value="PHOSPHOSERINE PHOSPHATASE"/>
    <property type="match status" value="1"/>
</dbReference>
<evidence type="ECO:0000256" key="3">
    <source>
        <dbReference type="ARBA" id="ARBA00012640"/>
    </source>
</evidence>
<comment type="caution">
    <text evidence="11">The sequence shown here is derived from an EMBL/GenBank/DDBJ whole genome shotgun (WGS) entry which is preliminary data.</text>
</comment>
<dbReference type="PANTHER" id="PTHR43344:SF2">
    <property type="entry name" value="PHOSPHOSERINE PHOSPHATASE"/>
    <property type="match status" value="1"/>
</dbReference>
<evidence type="ECO:0000256" key="8">
    <source>
        <dbReference type="ARBA" id="ARBA00023299"/>
    </source>
</evidence>
<dbReference type="GO" id="GO:0000287">
    <property type="term" value="F:magnesium ion binding"/>
    <property type="evidence" value="ECO:0007669"/>
    <property type="project" value="TreeGrafter"/>
</dbReference>
<evidence type="ECO:0000256" key="7">
    <source>
        <dbReference type="ARBA" id="ARBA00022842"/>
    </source>
</evidence>
<dbReference type="SUPFAM" id="SSF56784">
    <property type="entry name" value="HAD-like"/>
    <property type="match status" value="1"/>
</dbReference>
<evidence type="ECO:0000256" key="6">
    <source>
        <dbReference type="ARBA" id="ARBA00022801"/>
    </source>
</evidence>
<dbReference type="HOGENOM" id="CLU_035114_0_0_6"/>
<dbReference type="Proteomes" id="UP000013049">
    <property type="component" value="Unassembled WGS sequence"/>
</dbReference>
<evidence type="ECO:0000256" key="4">
    <source>
        <dbReference type="ARBA" id="ARBA00022605"/>
    </source>
</evidence>
<dbReference type="EC" id="3.1.3.3" evidence="3"/>
<dbReference type="eggNOG" id="COG0560">
    <property type="taxonomic scope" value="Bacteria"/>
</dbReference>
<keyword evidence="6" id="KW-0378">Hydrolase</keyword>
<gene>
    <name evidence="11" type="ORF">F971_02162</name>
</gene>
<protein>
    <recommendedName>
        <fullName evidence="3">phosphoserine phosphatase</fullName>
        <ecNumber evidence="3">3.1.3.3</ecNumber>
    </recommendedName>
</protein>
<evidence type="ECO:0000256" key="1">
    <source>
        <dbReference type="ARBA" id="ARBA00001946"/>
    </source>
</evidence>
<dbReference type="InterPro" id="IPR023214">
    <property type="entry name" value="HAD_sf"/>
</dbReference>
<name>N8W5Z6_9GAMM</name>
<evidence type="ECO:0000313" key="11">
    <source>
        <dbReference type="EMBL" id="ENU92273.1"/>
    </source>
</evidence>
<evidence type="ECO:0000256" key="5">
    <source>
        <dbReference type="ARBA" id="ARBA00022723"/>
    </source>
</evidence>
<organism evidence="11 12">
    <name type="scientific">Acinetobacter vivianii</name>
    <dbReference type="NCBI Taxonomy" id="1776742"/>
    <lineage>
        <taxon>Bacteria</taxon>
        <taxon>Pseudomonadati</taxon>
        <taxon>Pseudomonadota</taxon>
        <taxon>Gammaproteobacteria</taxon>
        <taxon>Moraxellales</taxon>
        <taxon>Moraxellaceae</taxon>
        <taxon>Acinetobacter</taxon>
    </lineage>
</organism>
<dbReference type="GO" id="GO:0036424">
    <property type="term" value="F:L-phosphoserine phosphatase activity"/>
    <property type="evidence" value="ECO:0007669"/>
    <property type="project" value="TreeGrafter"/>
</dbReference>
<evidence type="ECO:0000313" key="12">
    <source>
        <dbReference type="Proteomes" id="UP000013049"/>
    </source>
</evidence>
<dbReference type="EMBL" id="APPC01000017">
    <property type="protein sequence ID" value="ENU92273.1"/>
    <property type="molecule type" value="Genomic_DNA"/>
</dbReference>
<dbReference type="RefSeq" id="WP_004771623.1">
    <property type="nucleotide sequence ID" value="NZ_KB849357.1"/>
</dbReference>
<comment type="catalytic activity">
    <reaction evidence="9">
        <text>O-phospho-L-serine + H2O = L-serine + phosphate</text>
        <dbReference type="Rhea" id="RHEA:21208"/>
        <dbReference type="ChEBI" id="CHEBI:15377"/>
        <dbReference type="ChEBI" id="CHEBI:33384"/>
        <dbReference type="ChEBI" id="CHEBI:43474"/>
        <dbReference type="ChEBI" id="CHEBI:57524"/>
        <dbReference type="EC" id="3.1.3.3"/>
    </reaction>
</comment>
<dbReference type="Gene3D" id="3.40.50.1000">
    <property type="entry name" value="HAD superfamily/HAD-like"/>
    <property type="match status" value="1"/>
</dbReference>
<proteinExistence type="predicted"/>
<keyword evidence="8" id="KW-0718">Serine biosynthesis</keyword>
<dbReference type="AlphaFoldDB" id="N8W5Z6"/>